<dbReference type="SMART" id="SM00977">
    <property type="entry name" value="TilS_C"/>
    <property type="match status" value="1"/>
</dbReference>
<evidence type="ECO:0000256" key="2">
    <source>
        <dbReference type="ARBA" id="ARBA00022490"/>
    </source>
</evidence>
<dbReference type="EC" id="6.3.4.19" evidence="8"/>
<dbReference type="HAMAP" id="MF_01161">
    <property type="entry name" value="tRNA_Ile_lys_synt"/>
    <property type="match status" value="1"/>
</dbReference>
<dbReference type="Proteomes" id="UP000252415">
    <property type="component" value="Unassembled WGS sequence"/>
</dbReference>
<organism evidence="10 11">
    <name type="scientific">Paenibacillus prosopidis</name>
    <dbReference type="NCBI Taxonomy" id="630520"/>
    <lineage>
        <taxon>Bacteria</taxon>
        <taxon>Bacillati</taxon>
        <taxon>Bacillota</taxon>
        <taxon>Bacilli</taxon>
        <taxon>Bacillales</taxon>
        <taxon>Paenibacillaceae</taxon>
        <taxon>Paenibacillus</taxon>
    </lineage>
</organism>
<dbReference type="Gene3D" id="1.20.59.20">
    <property type="match status" value="1"/>
</dbReference>
<evidence type="ECO:0000256" key="7">
    <source>
        <dbReference type="ARBA" id="ARBA00048539"/>
    </source>
</evidence>
<comment type="subcellular location">
    <subcellularLocation>
        <location evidence="1 8">Cytoplasm</location>
    </subcellularLocation>
</comment>
<dbReference type="GO" id="GO:0005737">
    <property type="term" value="C:cytoplasm"/>
    <property type="evidence" value="ECO:0007669"/>
    <property type="project" value="UniProtKB-SubCell"/>
</dbReference>
<dbReference type="CDD" id="cd01992">
    <property type="entry name" value="TilS_N"/>
    <property type="match status" value="1"/>
</dbReference>
<keyword evidence="5 8" id="KW-0547">Nucleotide-binding</keyword>
<keyword evidence="3 8" id="KW-0436">Ligase</keyword>
<keyword evidence="6 8" id="KW-0067">ATP-binding</keyword>
<reference evidence="10 11" key="1">
    <citation type="submission" date="2018-07" db="EMBL/GenBank/DDBJ databases">
        <title>Genomic Encyclopedia of Type Strains, Phase III (KMG-III): the genomes of soil and plant-associated and newly described type strains.</title>
        <authorList>
            <person name="Whitman W."/>
        </authorList>
    </citation>
    <scope>NUCLEOTIDE SEQUENCE [LARGE SCALE GENOMIC DNA]</scope>
    <source>
        <strain evidence="10 11">CECT 7506</strain>
    </source>
</reference>
<dbReference type="EMBL" id="QPJD01000024">
    <property type="protein sequence ID" value="RCW41401.1"/>
    <property type="molecule type" value="Genomic_DNA"/>
</dbReference>
<dbReference type="InterPro" id="IPR011063">
    <property type="entry name" value="TilS/TtcA_N"/>
</dbReference>
<dbReference type="Gene3D" id="3.40.50.620">
    <property type="entry name" value="HUPs"/>
    <property type="match status" value="1"/>
</dbReference>
<keyword evidence="11" id="KW-1185">Reference proteome</keyword>
<sequence length="470" mass="53072">MNLRYELERAAIERGLWAEGDRIVAAVSGGPDSMALLHMLSALAQEGKISVIAAHVNHGFRVDESAHELVVVKAYAEKLGVTCETVTFDLPAYIEETRLNGQVAAREKRYAFLHEIAQRYGASRIALAHHADDQAETVLMRVIRGTGLTGLAGILSKRSEKNVELIRPMLRMNKSDILRYCDEQHVPYCTDSSNKERYYFRNIIRLDILPYLSRYNPQLPQSLQRLAEVAGAEDEWMEKQTEALFAQLVTLSPDECAVSCNDLCGLHVALQRRLIKLILSYLSKETEKISFEQIETMRLAAASGAPGTWRIDAGAGIRCVREYDVMRWLQVPQHTVSDTIGYLCEVGRNAASLKVERSGWTFQFFYKSASQHCKPASRYEACFDAAELTYPLVVRNRRPGDRIQVLGLNGSKKVQDMFVDEKIAPSERELYPLLFDAAGRLLWIPGIRRSNHALTEPHTKDVLFIRADNE</sequence>
<dbReference type="PANTHER" id="PTHR43033">
    <property type="entry name" value="TRNA(ILE)-LYSIDINE SYNTHASE-RELATED"/>
    <property type="match status" value="1"/>
</dbReference>
<dbReference type="NCBIfam" id="TIGR02432">
    <property type="entry name" value="lysidine_TilS_N"/>
    <property type="match status" value="1"/>
</dbReference>
<dbReference type="GO" id="GO:0006400">
    <property type="term" value="P:tRNA modification"/>
    <property type="evidence" value="ECO:0007669"/>
    <property type="project" value="UniProtKB-UniRule"/>
</dbReference>
<protein>
    <recommendedName>
        <fullName evidence="8">tRNA(Ile)-lysidine synthase</fullName>
        <ecNumber evidence="8">6.3.4.19</ecNumber>
    </recommendedName>
    <alternativeName>
        <fullName evidence="8">tRNA(Ile)-2-lysyl-cytidine synthase</fullName>
    </alternativeName>
    <alternativeName>
        <fullName evidence="8">tRNA(Ile)-lysidine synthetase</fullName>
    </alternativeName>
</protein>
<keyword evidence="2 8" id="KW-0963">Cytoplasm</keyword>
<dbReference type="NCBIfam" id="TIGR02433">
    <property type="entry name" value="lysidine_TilS_C"/>
    <property type="match status" value="1"/>
</dbReference>
<evidence type="ECO:0000256" key="8">
    <source>
        <dbReference type="HAMAP-Rule" id="MF_01161"/>
    </source>
</evidence>
<dbReference type="SUPFAM" id="SSF82829">
    <property type="entry name" value="MesJ substrate recognition domain-like"/>
    <property type="match status" value="1"/>
</dbReference>
<feature type="binding site" evidence="8">
    <location>
        <begin position="28"/>
        <end position="33"/>
    </location>
    <ligand>
        <name>ATP</name>
        <dbReference type="ChEBI" id="CHEBI:30616"/>
    </ligand>
</feature>
<evidence type="ECO:0000259" key="9">
    <source>
        <dbReference type="SMART" id="SM00977"/>
    </source>
</evidence>
<accession>A0A368VNP1</accession>
<comment type="similarity">
    <text evidence="8">Belongs to the tRNA(Ile)-lysidine synthase family.</text>
</comment>
<dbReference type="Pfam" id="PF01171">
    <property type="entry name" value="ATP_bind_3"/>
    <property type="match status" value="1"/>
</dbReference>
<dbReference type="InterPro" id="IPR012094">
    <property type="entry name" value="tRNA_Ile_lys_synt"/>
</dbReference>
<evidence type="ECO:0000256" key="3">
    <source>
        <dbReference type="ARBA" id="ARBA00022598"/>
    </source>
</evidence>
<dbReference type="SUPFAM" id="SSF52402">
    <property type="entry name" value="Adenine nucleotide alpha hydrolases-like"/>
    <property type="match status" value="1"/>
</dbReference>
<dbReference type="SUPFAM" id="SSF56037">
    <property type="entry name" value="PheT/TilS domain"/>
    <property type="match status" value="1"/>
</dbReference>
<comment type="domain">
    <text evidence="8">The N-terminal region contains the highly conserved SGGXDS motif, predicted to be a P-loop motif involved in ATP binding.</text>
</comment>
<dbReference type="AlphaFoldDB" id="A0A368VNP1"/>
<evidence type="ECO:0000313" key="11">
    <source>
        <dbReference type="Proteomes" id="UP000252415"/>
    </source>
</evidence>
<dbReference type="GO" id="GO:0005524">
    <property type="term" value="F:ATP binding"/>
    <property type="evidence" value="ECO:0007669"/>
    <property type="project" value="UniProtKB-UniRule"/>
</dbReference>
<evidence type="ECO:0000256" key="6">
    <source>
        <dbReference type="ARBA" id="ARBA00022840"/>
    </source>
</evidence>
<dbReference type="InterPro" id="IPR012795">
    <property type="entry name" value="tRNA_Ile_lys_synt_N"/>
</dbReference>
<evidence type="ECO:0000313" key="10">
    <source>
        <dbReference type="EMBL" id="RCW41401.1"/>
    </source>
</evidence>
<name>A0A368VNP1_9BACL</name>
<dbReference type="Pfam" id="PF11734">
    <property type="entry name" value="TilS_C"/>
    <property type="match status" value="1"/>
</dbReference>
<gene>
    <name evidence="8" type="primary">tilS</name>
    <name evidence="10" type="ORF">DFP97_12425</name>
</gene>
<dbReference type="PANTHER" id="PTHR43033:SF1">
    <property type="entry name" value="TRNA(ILE)-LYSIDINE SYNTHASE-RELATED"/>
    <property type="match status" value="1"/>
</dbReference>
<dbReference type="InterPro" id="IPR012796">
    <property type="entry name" value="Lysidine-tRNA-synth_C"/>
</dbReference>
<evidence type="ECO:0000256" key="1">
    <source>
        <dbReference type="ARBA" id="ARBA00004496"/>
    </source>
</evidence>
<evidence type="ECO:0000256" key="4">
    <source>
        <dbReference type="ARBA" id="ARBA00022694"/>
    </source>
</evidence>
<proteinExistence type="inferred from homology"/>
<dbReference type="GO" id="GO:0032267">
    <property type="term" value="F:tRNA(Ile)-lysidine synthase activity"/>
    <property type="evidence" value="ECO:0007669"/>
    <property type="project" value="UniProtKB-EC"/>
</dbReference>
<feature type="domain" description="Lysidine-tRNA(Ile) synthetase C-terminal" evidence="9">
    <location>
        <begin position="392"/>
        <end position="465"/>
    </location>
</feature>
<evidence type="ECO:0000256" key="5">
    <source>
        <dbReference type="ARBA" id="ARBA00022741"/>
    </source>
</evidence>
<comment type="function">
    <text evidence="8">Ligates lysine onto the cytidine present at position 34 of the AUA codon-specific tRNA(Ile) that contains the anticodon CAU, in an ATP-dependent manner. Cytidine is converted to lysidine, thus changing the amino acid specificity of the tRNA from methionine to isoleucine.</text>
</comment>
<dbReference type="RefSeq" id="WP_245976621.1">
    <property type="nucleotide sequence ID" value="NZ_QPJD01000024.1"/>
</dbReference>
<dbReference type="InterPro" id="IPR014729">
    <property type="entry name" value="Rossmann-like_a/b/a_fold"/>
</dbReference>
<keyword evidence="4 8" id="KW-0819">tRNA processing</keyword>
<comment type="caution">
    <text evidence="10">The sequence shown here is derived from an EMBL/GenBank/DDBJ whole genome shotgun (WGS) entry which is preliminary data.</text>
</comment>
<comment type="catalytic activity">
    <reaction evidence="7 8">
        <text>cytidine(34) in tRNA(Ile2) + L-lysine + ATP = lysidine(34) in tRNA(Ile2) + AMP + diphosphate + H(+)</text>
        <dbReference type="Rhea" id="RHEA:43744"/>
        <dbReference type="Rhea" id="RHEA-COMP:10625"/>
        <dbReference type="Rhea" id="RHEA-COMP:10670"/>
        <dbReference type="ChEBI" id="CHEBI:15378"/>
        <dbReference type="ChEBI" id="CHEBI:30616"/>
        <dbReference type="ChEBI" id="CHEBI:32551"/>
        <dbReference type="ChEBI" id="CHEBI:33019"/>
        <dbReference type="ChEBI" id="CHEBI:82748"/>
        <dbReference type="ChEBI" id="CHEBI:83665"/>
        <dbReference type="ChEBI" id="CHEBI:456215"/>
        <dbReference type="EC" id="6.3.4.19"/>
    </reaction>
</comment>